<accession>A0ABS5U4Y3</accession>
<dbReference type="NCBIfam" id="TIGR00136">
    <property type="entry name" value="mnmG_gidA"/>
    <property type="match status" value="1"/>
</dbReference>
<evidence type="ECO:0000256" key="8">
    <source>
        <dbReference type="ARBA" id="ARBA00023027"/>
    </source>
</evidence>
<evidence type="ECO:0000256" key="1">
    <source>
        <dbReference type="ARBA" id="ARBA00001974"/>
    </source>
</evidence>
<keyword evidence="8 11" id="KW-0520">NAD</keyword>
<evidence type="ECO:0000256" key="2">
    <source>
        <dbReference type="ARBA" id="ARBA00003717"/>
    </source>
</evidence>
<dbReference type="PANTHER" id="PTHR11806:SF0">
    <property type="entry name" value="PROTEIN MTO1 HOMOLOG, MITOCHONDRIAL"/>
    <property type="match status" value="1"/>
</dbReference>
<evidence type="ECO:0000256" key="5">
    <source>
        <dbReference type="ARBA" id="ARBA00022630"/>
    </source>
</evidence>
<evidence type="ECO:0000256" key="7">
    <source>
        <dbReference type="ARBA" id="ARBA00022827"/>
    </source>
</evidence>
<dbReference type="PROSITE" id="PS01281">
    <property type="entry name" value="GIDA_2"/>
    <property type="match status" value="1"/>
</dbReference>
<comment type="cofactor">
    <cofactor evidence="1 11">
        <name>FAD</name>
        <dbReference type="ChEBI" id="CHEBI:57692"/>
    </cofactor>
</comment>
<proteinExistence type="inferred from homology"/>
<dbReference type="PANTHER" id="PTHR11806">
    <property type="entry name" value="GLUCOSE INHIBITED DIVISION PROTEIN A"/>
    <property type="match status" value="1"/>
</dbReference>
<dbReference type="Gene3D" id="1.10.150.570">
    <property type="entry name" value="GidA associated domain, C-terminal subdomain"/>
    <property type="match status" value="1"/>
</dbReference>
<evidence type="ECO:0000259" key="12">
    <source>
        <dbReference type="SMART" id="SM01228"/>
    </source>
</evidence>
<dbReference type="InterPro" id="IPR020595">
    <property type="entry name" value="MnmG-rel_CS"/>
</dbReference>
<dbReference type="InterPro" id="IPR049312">
    <property type="entry name" value="GIDA_C_N"/>
</dbReference>
<dbReference type="SMART" id="SM01228">
    <property type="entry name" value="GIDA_assoc_3"/>
    <property type="match status" value="1"/>
</dbReference>
<evidence type="ECO:0000256" key="3">
    <source>
        <dbReference type="ARBA" id="ARBA00007653"/>
    </source>
</evidence>
<evidence type="ECO:0000313" key="14">
    <source>
        <dbReference type="Proteomes" id="UP000784128"/>
    </source>
</evidence>
<dbReference type="InterPro" id="IPR040131">
    <property type="entry name" value="MnmG_N"/>
</dbReference>
<keyword evidence="7 11" id="KW-0274">FAD</keyword>
<sequence>MITYDYLYDVIVVGAGHAGCEAALAAARMGCSTLLLTINLDAIAVMSCNPAIGGLAKGHLVREIDALGGEMARNIDATGIQFRVLNTRKGPAVRASRAQADKQLYRLRMKKIMENQENLQIKQGEVTALYLEGSAVGGVDTRSGLRYLGKTVIITTGTFMRGLIHIGLNNYPGGRAGDLPSLGLSDQLRSLGFEVGRLKTGTPARLDSRTIDFSKLEPQYGDARPVPFSFSTQQITMPQVPCHIAYTNPRSHDIIRSSLDRSPLYAGVIEGIGPRYCPSIEDKVMRFPDKERHQTFIEPEGLDTVEVYPSGMSTSLPIDVQIAFYRSIEGLERVEIMRPAYAIEYDYIDPVQLHATLETKAVANLYHAGQINGTSGYEEAAGQGLIAGINAALRSQGKEPFVLSREEAYIGVMIDDLVTLGTKEPYRMFTSRAEYRLLLREDNADLRLTQKGYDIGLVTESVHGEFVRKREHIKSEYSRVTTTRLSVDDDQQQFLSSKGINDLQKGTTLEQLLKRPEITYADLAMLDNVSRETPPAVQEQVEIQVKYKGYIDRQLEQIERAAKLEHSKIPPEMDFVAINGLTTEVREKLKKHRPDTLGQASRIPGVTPAAISVLSVAIKAWVGRKSGNGTYE</sequence>
<feature type="binding site" evidence="11">
    <location>
        <begin position="273"/>
        <end position="287"/>
    </location>
    <ligand>
        <name>NAD(+)</name>
        <dbReference type="ChEBI" id="CHEBI:57540"/>
    </ligand>
</feature>
<feature type="domain" description="tRNA uridine 5-carboxymethylaminomethyl modification enzyme C-terminal subdomain" evidence="12">
    <location>
        <begin position="545"/>
        <end position="616"/>
    </location>
</feature>
<comment type="function">
    <text evidence="2 11">NAD-binding protein involved in the addition of a carboxymethylaminomethyl (cmnm) group at the wobble position (U34) of certain tRNAs, forming tRNA-cmnm(5)s(2)U34.</text>
</comment>
<dbReference type="PRINTS" id="PR00368">
    <property type="entry name" value="FADPNR"/>
</dbReference>
<dbReference type="Pfam" id="PF01134">
    <property type="entry name" value="GIDA"/>
    <property type="match status" value="1"/>
</dbReference>
<dbReference type="InterPro" id="IPR004416">
    <property type="entry name" value="MnmG"/>
</dbReference>
<dbReference type="Pfam" id="PF21680">
    <property type="entry name" value="GIDA_C_1st"/>
    <property type="match status" value="1"/>
</dbReference>
<dbReference type="InterPro" id="IPR002218">
    <property type="entry name" value="MnmG-rel"/>
</dbReference>
<dbReference type="Proteomes" id="UP000784128">
    <property type="component" value="Unassembled WGS sequence"/>
</dbReference>
<evidence type="ECO:0000313" key="13">
    <source>
        <dbReference type="EMBL" id="MBT1070717.1"/>
    </source>
</evidence>
<organism evidence="13 14">
    <name type="scientific">Pelotalea chapellei</name>
    <dbReference type="NCBI Taxonomy" id="44671"/>
    <lineage>
        <taxon>Bacteria</taxon>
        <taxon>Pseudomonadati</taxon>
        <taxon>Thermodesulfobacteriota</taxon>
        <taxon>Desulfuromonadia</taxon>
        <taxon>Geobacterales</taxon>
        <taxon>Geobacteraceae</taxon>
        <taxon>Pelotalea</taxon>
    </lineage>
</organism>
<dbReference type="PROSITE" id="PS01280">
    <property type="entry name" value="GIDA_1"/>
    <property type="match status" value="1"/>
</dbReference>
<keyword evidence="6 11" id="KW-0819">tRNA processing</keyword>
<dbReference type="InterPro" id="IPR026904">
    <property type="entry name" value="MnmG_C"/>
</dbReference>
<reference evidence="13 14" key="1">
    <citation type="submission" date="2021-05" db="EMBL/GenBank/DDBJ databases">
        <title>The draft genome of Geobacter chapellei DSM 13688.</title>
        <authorList>
            <person name="Xu Z."/>
            <person name="Masuda Y."/>
            <person name="Itoh H."/>
            <person name="Senoo K."/>
        </authorList>
    </citation>
    <scope>NUCLEOTIDE SEQUENCE [LARGE SCALE GENOMIC DNA]</scope>
    <source>
        <strain evidence="13 14">DSM 13688</strain>
    </source>
</reference>
<keyword evidence="14" id="KW-1185">Reference proteome</keyword>
<feature type="binding site" evidence="11">
    <location>
        <position position="181"/>
    </location>
    <ligand>
        <name>FAD</name>
        <dbReference type="ChEBI" id="CHEBI:57692"/>
    </ligand>
</feature>
<dbReference type="SUPFAM" id="SSF51905">
    <property type="entry name" value="FAD/NAD(P)-binding domain"/>
    <property type="match status" value="1"/>
</dbReference>
<dbReference type="Gene3D" id="3.50.50.60">
    <property type="entry name" value="FAD/NAD(P)-binding domain"/>
    <property type="match status" value="2"/>
</dbReference>
<dbReference type="InterPro" id="IPR047001">
    <property type="entry name" value="MnmG_C_subdom"/>
</dbReference>
<comment type="caution">
    <text evidence="13">The sequence shown here is derived from an EMBL/GenBank/DDBJ whole genome shotgun (WGS) entry which is preliminary data.</text>
</comment>
<evidence type="ECO:0000256" key="6">
    <source>
        <dbReference type="ARBA" id="ARBA00022694"/>
    </source>
</evidence>
<dbReference type="InterPro" id="IPR036188">
    <property type="entry name" value="FAD/NAD-bd_sf"/>
</dbReference>
<evidence type="ECO:0000256" key="4">
    <source>
        <dbReference type="ARBA" id="ARBA00020461"/>
    </source>
</evidence>
<feature type="binding site" evidence="11">
    <location>
        <begin position="14"/>
        <end position="19"/>
    </location>
    <ligand>
        <name>FAD</name>
        <dbReference type="ChEBI" id="CHEBI:57692"/>
    </ligand>
</feature>
<evidence type="ECO:0000256" key="10">
    <source>
        <dbReference type="ARBA" id="ARBA00031800"/>
    </source>
</evidence>
<feature type="binding site" evidence="11">
    <location>
        <position position="126"/>
    </location>
    <ligand>
        <name>FAD</name>
        <dbReference type="ChEBI" id="CHEBI:57692"/>
    </ligand>
</feature>
<comment type="subunit">
    <text evidence="9 11">Homodimer. Heterotetramer of two MnmE and two MnmG subunits.</text>
</comment>
<keyword evidence="5 11" id="KW-0285">Flavoprotein</keyword>
<dbReference type="PRINTS" id="PR00411">
    <property type="entry name" value="PNDRDTASEI"/>
</dbReference>
<comment type="subcellular location">
    <subcellularLocation>
        <location evidence="11">Cytoplasm</location>
    </subcellularLocation>
</comment>
<dbReference type="RefSeq" id="WP_214296430.1">
    <property type="nucleotide sequence ID" value="NZ_JAHDYS010000002.1"/>
</dbReference>
<dbReference type="Pfam" id="PF13932">
    <property type="entry name" value="SAM_GIDA_C"/>
    <property type="match status" value="1"/>
</dbReference>
<keyword evidence="11" id="KW-0963">Cytoplasm</keyword>
<feature type="binding site" evidence="11">
    <location>
        <position position="370"/>
    </location>
    <ligand>
        <name>FAD</name>
        <dbReference type="ChEBI" id="CHEBI:57692"/>
    </ligand>
</feature>
<dbReference type="Gene3D" id="1.10.10.1800">
    <property type="entry name" value="tRNA uridine 5-carboxymethylaminomethyl modification enzyme MnmG/GidA"/>
    <property type="match status" value="1"/>
</dbReference>
<dbReference type="HAMAP" id="MF_00129">
    <property type="entry name" value="MnmG_GidA"/>
    <property type="match status" value="1"/>
</dbReference>
<dbReference type="InterPro" id="IPR044920">
    <property type="entry name" value="MnmG_C_subdom_sf"/>
</dbReference>
<protein>
    <recommendedName>
        <fullName evidence="4 11">tRNA uridine 5-carboxymethylaminomethyl modification enzyme MnmG</fullName>
    </recommendedName>
    <alternativeName>
        <fullName evidence="10 11">Glucose-inhibited division protein A</fullName>
    </alternativeName>
</protein>
<dbReference type="EMBL" id="JAHDYS010000002">
    <property type="protein sequence ID" value="MBT1070717.1"/>
    <property type="molecule type" value="Genomic_DNA"/>
</dbReference>
<comment type="similarity">
    <text evidence="3 11">Belongs to the MnmG family.</text>
</comment>
<evidence type="ECO:0000256" key="11">
    <source>
        <dbReference type="HAMAP-Rule" id="MF_00129"/>
    </source>
</evidence>
<name>A0ABS5U4Y3_9BACT</name>
<gene>
    <name evidence="11 13" type="primary">mnmG</name>
    <name evidence="11" type="synonym">gidA</name>
    <name evidence="13" type="ORF">KJB30_02870</name>
</gene>
<evidence type="ECO:0000256" key="9">
    <source>
        <dbReference type="ARBA" id="ARBA00025948"/>
    </source>
</evidence>